<evidence type="ECO:0000313" key="9">
    <source>
        <dbReference type="EMBL" id="GEU38365.1"/>
    </source>
</evidence>
<dbReference type="InterPro" id="IPR043128">
    <property type="entry name" value="Rev_trsase/Diguanyl_cyclase"/>
</dbReference>
<keyword evidence="7" id="KW-1133">Transmembrane helix</keyword>
<dbReference type="SUPFAM" id="SSF56672">
    <property type="entry name" value="DNA/RNA polymerases"/>
    <property type="match status" value="1"/>
</dbReference>
<feature type="domain" description="Reverse transcriptase RNase H-like" evidence="8">
    <location>
        <begin position="264"/>
        <end position="361"/>
    </location>
</feature>
<comment type="caution">
    <text evidence="9">The sequence shown here is derived from an EMBL/GenBank/DDBJ whole genome shotgun (WGS) entry which is preliminary data.</text>
</comment>
<dbReference type="Pfam" id="PF17917">
    <property type="entry name" value="RT_RNaseH"/>
    <property type="match status" value="1"/>
</dbReference>
<reference evidence="9" key="1">
    <citation type="journal article" date="2019" name="Sci. Rep.">
        <title>Draft genome of Tanacetum cinerariifolium, the natural source of mosquito coil.</title>
        <authorList>
            <person name="Yamashiro T."/>
            <person name="Shiraishi A."/>
            <person name="Satake H."/>
            <person name="Nakayama K."/>
        </authorList>
    </citation>
    <scope>NUCLEOTIDE SEQUENCE</scope>
</reference>
<dbReference type="PANTHER" id="PTHR34072">
    <property type="entry name" value="ENZYMATIC POLYPROTEIN-RELATED"/>
    <property type="match status" value="1"/>
</dbReference>
<evidence type="ECO:0000256" key="4">
    <source>
        <dbReference type="ARBA" id="ARBA00022759"/>
    </source>
</evidence>
<dbReference type="Gene3D" id="3.30.70.270">
    <property type="match status" value="1"/>
</dbReference>
<dbReference type="AlphaFoldDB" id="A0A6L2JRB1"/>
<name>A0A6L2JRB1_TANCI</name>
<dbReference type="GO" id="GO:0004519">
    <property type="term" value="F:endonuclease activity"/>
    <property type="evidence" value="ECO:0007669"/>
    <property type="project" value="UniProtKB-KW"/>
</dbReference>
<evidence type="ECO:0000256" key="1">
    <source>
        <dbReference type="ARBA" id="ARBA00022679"/>
    </source>
</evidence>
<evidence type="ECO:0000256" key="2">
    <source>
        <dbReference type="ARBA" id="ARBA00022695"/>
    </source>
</evidence>
<dbReference type="GO" id="GO:0016787">
    <property type="term" value="F:hydrolase activity"/>
    <property type="evidence" value="ECO:0007669"/>
    <property type="project" value="UniProtKB-KW"/>
</dbReference>
<accession>A0A6L2JRB1</accession>
<evidence type="ECO:0000256" key="3">
    <source>
        <dbReference type="ARBA" id="ARBA00022722"/>
    </source>
</evidence>
<keyword evidence="1" id="KW-0808">Transferase</keyword>
<dbReference type="EMBL" id="BKCJ010001043">
    <property type="protein sequence ID" value="GEU38365.1"/>
    <property type="molecule type" value="Genomic_DNA"/>
</dbReference>
<keyword evidence="2" id="KW-0548">Nucleotidyltransferase</keyword>
<dbReference type="InterPro" id="IPR041373">
    <property type="entry name" value="RT_RNaseH"/>
</dbReference>
<dbReference type="FunFam" id="3.10.20.370:FF:000001">
    <property type="entry name" value="Retrovirus-related Pol polyprotein from transposon 17.6-like protein"/>
    <property type="match status" value="1"/>
</dbReference>
<proteinExistence type="predicted"/>
<dbReference type="GO" id="GO:0003964">
    <property type="term" value="F:RNA-directed DNA polymerase activity"/>
    <property type="evidence" value="ECO:0007669"/>
    <property type="project" value="UniProtKB-KW"/>
</dbReference>
<protein>
    <submittedName>
        <fullName evidence="9">Putative reverse transcriptase domain-containing protein</fullName>
    </submittedName>
</protein>
<gene>
    <name evidence="9" type="ORF">Tci_010343</name>
</gene>
<dbReference type="PANTHER" id="PTHR34072:SF52">
    <property type="entry name" value="RIBONUCLEASE H"/>
    <property type="match status" value="1"/>
</dbReference>
<evidence type="ECO:0000256" key="7">
    <source>
        <dbReference type="SAM" id="Phobius"/>
    </source>
</evidence>
<evidence type="ECO:0000256" key="6">
    <source>
        <dbReference type="ARBA" id="ARBA00022918"/>
    </source>
</evidence>
<organism evidence="9">
    <name type="scientific">Tanacetum cinerariifolium</name>
    <name type="common">Dalmatian daisy</name>
    <name type="synonym">Chrysanthemum cinerariifolium</name>
    <dbReference type="NCBI Taxonomy" id="118510"/>
    <lineage>
        <taxon>Eukaryota</taxon>
        <taxon>Viridiplantae</taxon>
        <taxon>Streptophyta</taxon>
        <taxon>Embryophyta</taxon>
        <taxon>Tracheophyta</taxon>
        <taxon>Spermatophyta</taxon>
        <taxon>Magnoliopsida</taxon>
        <taxon>eudicotyledons</taxon>
        <taxon>Gunneridae</taxon>
        <taxon>Pentapetalae</taxon>
        <taxon>asterids</taxon>
        <taxon>campanulids</taxon>
        <taxon>Asterales</taxon>
        <taxon>Asteraceae</taxon>
        <taxon>Asteroideae</taxon>
        <taxon>Anthemideae</taxon>
        <taxon>Anthemidinae</taxon>
        <taxon>Tanacetum</taxon>
    </lineage>
</organism>
<keyword evidence="5" id="KW-0378">Hydrolase</keyword>
<keyword evidence="7" id="KW-0472">Membrane</keyword>
<evidence type="ECO:0000259" key="8">
    <source>
        <dbReference type="Pfam" id="PF17917"/>
    </source>
</evidence>
<sequence>MKILNVIRISVDKEFGYGYLKEIVIRRVNQKEYIFNEADFPWLHLNDIEDMYLLKIQNKLYHLIGDEQFDLVNPLRLFIQRTVIKKRVEDVQVGVKSYPMKLNITMSQTTCDGLKFKEPYTIVYELTCVVYHNKSNEKILIRADKVYKDRLDTVVASVSSAYVVLFFSVFRHFISIALNSLRKVIFCDLYFLCLDVAPQCYRSAGILDFKVAIDLIKGFSKIAKPLTKLTKNVKFSWDEHEDEAFQLLNKKLCSTPILALPVSSEDFVVYCDASHQGLGAALMQREKVIAYASCQLKTHEKNYTTHDLELGSVVFALRIWRHYLYGTNCTVYKDHKSLQHILDHKELNMRHCRWIKLLSDYDCKIRYHQGKANVVADALKRKERLKPLRIRYLGMMIISSLPSQILEAQTEAAKEENVKNKNLYSMIEKKFQKDQMEPYASKAEAGYHFMEVYGI</sequence>
<dbReference type="InterPro" id="IPR043502">
    <property type="entry name" value="DNA/RNA_pol_sf"/>
</dbReference>
<keyword evidence="6 9" id="KW-0695">RNA-directed DNA polymerase</keyword>
<keyword evidence="7" id="KW-0812">Transmembrane</keyword>
<evidence type="ECO:0000256" key="5">
    <source>
        <dbReference type="ARBA" id="ARBA00022801"/>
    </source>
</evidence>
<dbReference type="CDD" id="cd09274">
    <property type="entry name" value="RNase_HI_RT_Ty3"/>
    <property type="match status" value="1"/>
</dbReference>
<feature type="transmembrane region" description="Helical" evidence="7">
    <location>
        <begin position="154"/>
        <end position="174"/>
    </location>
</feature>
<keyword evidence="4" id="KW-0255">Endonuclease</keyword>
<keyword evidence="3" id="KW-0540">Nuclease</keyword>